<gene>
    <name evidence="1" type="ORF">BpHYR1_052623</name>
</gene>
<protein>
    <submittedName>
        <fullName evidence="1">Uncharacterized protein</fullName>
    </submittedName>
</protein>
<dbReference type="EMBL" id="REGN01004157">
    <property type="protein sequence ID" value="RNA18888.1"/>
    <property type="molecule type" value="Genomic_DNA"/>
</dbReference>
<dbReference type="Proteomes" id="UP000276133">
    <property type="component" value="Unassembled WGS sequence"/>
</dbReference>
<organism evidence="1 2">
    <name type="scientific">Brachionus plicatilis</name>
    <name type="common">Marine rotifer</name>
    <name type="synonym">Brachionus muelleri</name>
    <dbReference type="NCBI Taxonomy" id="10195"/>
    <lineage>
        <taxon>Eukaryota</taxon>
        <taxon>Metazoa</taxon>
        <taxon>Spiralia</taxon>
        <taxon>Gnathifera</taxon>
        <taxon>Rotifera</taxon>
        <taxon>Eurotatoria</taxon>
        <taxon>Monogononta</taxon>
        <taxon>Pseudotrocha</taxon>
        <taxon>Ploima</taxon>
        <taxon>Brachionidae</taxon>
        <taxon>Brachionus</taxon>
    </lineage>
</organism>
<comment type="caution">
    <text evidence="1">The sequence shown here is derived from an EMBL/GenBank/DDBJ whole genome shotgun (WGS) entry which is preliminary data.</text>
</comment>
<reference evidence="1 2" key="1">
    <citation type="journal article" date="2018" name="Sci. Rep.">
        <title>Genomic signatures of local adaptation to the degree of environmental predictability in rotifers.</title>
        <authorList>
            <person name="Franch-Gras L."/>
            <person name="Hahn C."/>
            <person name="Garcia-Roger E.M."/>
            <person name="Carmona M.J."/>
            <person name="Serra M."/>
            <person name="Gomez A."/>
        </authorList>
    </citation>
    <scope>NUCLEOTIDE SEQUENCE [LARGE SCALE GENOMIC DNA]</scope>
    <source>
        <strain evidence="1">HYR1</strain>
    </source>
</reference>
<sequence>MLHHVGFTEFILILGENFNLVRMAIVTKEMNLKFIYLLRLFGKIQKPEEGYLVETRLSTDVNCKLLELLQIQIQLNCVCNKSKQLSSIQQHNKHTQSRIKKKQRVCKFLHS</sequence>
<evidence type="ECO:0000313" key="1">
    <source>
        <dbReference type="EMBL" id="RNA18888.1"/>
    </source>
</evidence>
<keyword evidence="2" id="KW-1185">Reference proteome</keyword>
<proteinExistence type="predicted"/>
<accession>A0A3M7R6L1</accession>
<dbReference type="AlphaFoldDB" id="A0A3M7R6L1"/>
<name>A0A3M7R6L1_BRAPC</name>
<evidence type="ECO:0000313" key="2">
    <source>
        <dbReference type="Proteomes" id="UP000276133"/>
    </source>
</evidence>